<organism evidence="1 2">
    <name type="scientific">Dictyobacter halimunensis</name>
    <dbReference type="NCBI Taxonomy" id="3026934"/>
    <lineage>
        <taxon>Bacteria</taxon>
        <taxon>Bacillati</taxon>
        <taxon>Chloroflexota</taxon>
        <taxon>Ktedonobacteria</taxon>
        <taxon>Ktedonobacterales</taxon>
        <taxon>Dictyobacteraceae</taxon>
        <taxon>Dictyobacter</taxon>
    </lineage>
</organism>
<dbReference type="Gene3D" id="2.180.10.10">
    <property type="entry name" value="RHS repeat-associated core"/>
    <property type="match status" value="1"/>
</dbReference>
<dbReference type="EMBL" id="BSRI01000001">
    <property type="protein sequence ID" value="GLV54479.1"/>
    <property type="molecule type" value="Genomic_DNA"/>
</dbReference>
<proteinExistence type="predicted"/>
<reference evidence="1 2" key="1">
    <citation type="submission" date="2023-02" db="EMBL/GenBank/DDBJ databases">
        <title>Dictyobacter halimunensis sp. nov., a new member of the class Ktedonobacteria from forest soil in a geothermal area.</title>
        <authorList>
            <person name="Rachmania M.K."/>
            <person name="Ningsih F."/>
            <person name="Sakai Y."/>
            <person name="Yabe S."/>
            <person name="Yokota A."/>
            <person name="Sjamsuridzal W."/>
        </authorList>
    </citation>
    <scope>NUCLEOTIDE SEQUENCE [LARGE SCALE GENOMIC DNA]</scope>
    <source>
        <strain evidence="1 2">S3.2.2.5</strain>
    </source>
</reference>
<evidence type="ECO:0000313" key="1">
    <source>
        <dbReference type="EMBL" id="GLV54479.1"/>
    </source>
</evidence>
<dbReference type="Proteomes" id="UP001344906">
    <property type="component" value="Unassembled WGS sequence"/>
</dbReference>
<sequence>MGMTDSAGTLVASYDYDPFGNVAGSNIQSGVVNPWQYAGGYYDCVTGLTKCRIGNERVAA</sequence>
<gene>
    <name evidence="1" type="ORF">KDH_13260</name>
</gene>
<protein>
    <recommendedName>
        <fullName evidence="3">RHS repeat-associated core domain-containing protein</fullName>
    </recommendedName>
</protein>
<evidence type="ECO:0008006" key="3">
    <source>
        <dbReference type="Google" id="ProtNLM"/>
    </source>
</evidence>
<evidence type="ECO:0000313" key="2">
    <source>
        <dbReference type="Proteomes" id="UP001344906"/>
    </source>
</evidence>
<comment type="caution">
    <text evidence="1">The sequence shown here is derived from an EMBL/GenBank/DDBJ whole genome shotgun (WGS) entry which is preliminary data.</text>
</comment>
<accession>A0ABQ6FN81</accession>
<name>A0ABQ6FN81_9CHLR</name>
<keyword evidence="2" id="KW-1185">Reference proteome</keyword>